<protein>
    <submittedName>
        <fullName evidence="2">Ig-like domain-containing protein</fullName>
    </submittedName>
</protein>
<proteinExistence type="predicted"/>
<sequence>MQSTTTVQASPSSATVGQEVVLTATVTCPGFPPQGGLGVTFFDGANLLDTVPVNGSGQASLTTTFTTVGPHEITAAYNGNGNCGASNATTTVQVTSAPDPPNPPTPCPCGGGSGLVNIHNSGNNGGWVFG</sequence>
<dbReference type="Pfam" id="PF16640">
    <property type="entry name" value="Big_3_5"/>
    <property type="match status" value="1"/>
</dbReference>
<comment type="caution">
    <text evidence="2">The sequence shown here is derived from an EMBL/GenBank/DDBJ whole genome shotgun (WGS) entry which is preliminary data.</text>
</comment>
<accession>A0ABS9TEG6</accession>
<dbReference type="InterPro" id="IPR032109">
    <property type="entry name" value="Big_3_5"/>
</dbReference>
<evidence type="ECO:0000259" key="1">
    <source>
        <dbReference type="Pfam" id="PF16640"/>
    </source>
</evidence>
<dbReference type="Proteomes" id="UP001299970">
    <property type="component" value="Unassembled WGS sequence"/>
</dbReference>
<dbReference type="InterPro" id="IPR013783">
    <property type="entry name" value="Ig-like_fold"/>
</dbReference>
<name>A0ABS9TEG6_9PSEU</name>
<evidence type="ECO:0000313" key="2">
    <source>
        <dbReference type="EMBL" id="MCH6166930.1"/>
    </source>
</evidence>
<dbReference type="EMBL" id="JAKXMK010000011">
    <property type="protein sequence ID" value="MCH6166930.1"/>
    <property type="molecule type" value="Genomic_DNA"/>
</dbReference>
<gene>
    <name evidence="2" type="ORF">MMF94_14675</name>
</gene>
<feature type="domain" description="Bacterial Ig-like" evidence="1">
    <location>
        <begin position="8"/>
        <end position="95"/>
    </location>
</feature>
<organism evidence="2 3">
    <name type="scientific">Pseudonocardia alaniniphila</name>
    <dbReference type="NCBI Taxonomy" id="75291"/>
    <lineage>
        <taxon>Bacteria</taxon>
        <taxon>Bacillati</taxon>
        <taxon>Actinomycetota</taxon>
        <taxon>Actinomycetes</taxon>
        <taxon>Pseudonocardiales</taxon>
        <taxon>Pseudonocardiaceae</taxon>
        <taxon>Pseudonocardia</taxon>
    </lineage>
</organism>
<evidence type="ECO:0000313" key="3">
    <source>
        <dbReference type="Proteomes" id="UP001299970"/>
    </source>
</evidence>
<keyword evidence="3" id="KW-1185">Reference proteome</keyword>
<dbReference type="Gene3D" id="2.60.40.10">
    <property type="entry name" value="Immunoglobulins"/>
    <property type="match status" value="1"/>
</dbReference>
<reference evidence="2 3" key="1">
    <citation type="submission" date="2022-03" db="EMBL/GenBank/DDBJ databases">
        <title>Pseudonocardia alaer sp. nov., a novel actinomycete isolated from reed forest soil.</title>
        <authorList>
            <person name="Wang L."/>
        </authorList>
    </citation>
    <scope>NUCLEOTIDE SEQUENCE [LARGE SCALE GENOMIC DNA]</scope>
    <source>
        <strain evidence="2 3">Y-16303</strain>
    </source>
</reference>
<dbReference type="RefSeq" id="WP_241036965.1">
    <property type="nucleotide sequence ID" value="NZ_JAKXMK010000011.1"/>
</dbReference>